<accession>A0ABQ2KSL6</accession>
<organism evidence="1 2">
    <name type="scientific">Nocardia rhizosphaerihabitans</name>
    <dbReference type="NCBI Taxonomy" id="1691570"/>
    <lineage>
        <taxon>Bacteria</taxon>
        <taxon>Bacillati</taxon>
        <taxon>Actinomycetota</taxon>
        <taxon>Actinomycetes</taxon>
        <taxon>Mycobacteriales</taxon>
        <taxon>Nocardiaceae</taxon>
        <taxon>Nocardia</taxon>
    </lineage>
</organism>
<evidence type="ECO:0000313" key="1">
    <source>
        <dbReference type="EMBL" id="GGN91362.1"/>
    </source>
</evidence>
<protein>
    <submittedName>
        <fullName evidence="1">Uncharacterized protein</fullName>
    </submittedName>
</protein>
<proteinExistence type="predicted"/>
<evidence type="ECO:0000313" key="2">
    <source>
        <dbReference type="Proteomes" id="UP000658127"/>
    </source>
</evidence>
<sequence>MSIDRDTVPAQITPDQRMRKVLDEAAAIGQATARLLLFDAPELDRVR</sequence>
<dbReference type="EMBL" id="BMNE01000006">
    <property type="protein sequence ID" value="GGN91362.1"/>
    <property type="molecule type" value="Genomic_DNA"/>
</dbReference>
<dbReference type="Proteomes" id="UP000658127">
    <property type="component" value="Unassembled WGS sequence"/>
</dbReference>
<name>A0ABQ2KSL6_9NOCA</name>
<gene>
    <name evidence="1" type="ORF">GCM10011610_51510</name>
</gene>
<keyword evidence="2" id="KW-1185">Reference proteome</keyword>
<comment type="caution">
    <text evidence="1">The sequence shown here is derived from an EMBL/GenBank/DDBJ whole genome shotgun (WGS) entry which is preliminary data.</text>
</comment>
<dbReference type="RefSeq" id="WP_189033023.1">
    <property type="nucleotide sequence ID" value="NZ_BMNE01000006.1"/>
</dbReference>
<reference evidence="2" key="1">
    <citation type="journal article" date="2019" name="Int. J. Syst. Evol. Microbiol.">
        <title>The Global Catalogue of Microorganisms (GCM) 10K type strain sequencing project: providing services to taxonomists for standard genome sequencing and annotation.</title>
        <authorList>
            <consortium name="The Broad Institute Genomics Platform"/>
            <consortium name="The Broad Institute Genome Sequencing Center for Infectious Disease"/>
            <person name="Wu L."/>
            <person name="Ma J."/>
        </authorList>
    </citation>
    <scope>NUCLEOTIDE SEQUENCE [LARGE SCALE GENOMIC DNA]</scope>
    <source>
        <strain evidence="2">CGMCC 4.7329</strain>
    </source>
</reference>